<dbReference type="PRINTS" id="PR00819">
    <property type="entry name" value="CBXCFQXSUPER"/>
</dbReference>
<accession>A0ABS4URG3</accession>
<evidence type="ECO:0000256" key="2">
    <source>
        <dbReference type="ARBA" id="ARBA00022741"/>
    </source>
</evidence>
<keyword evidence="6" id="KW-1185">Reference proteome</keyword>
<evidence type="ECO:0000313" key="5">
    <source>
        <dbReference type="EMBL" id="MBP2354209.1"/>
    </source>
</evidence>
<dbReference type="InterPro" id="IPR041627">
    <property type="entry name" value="AAA_lid_6"/>
</dbReference>
<dbReference type="SUPFAM" id="SSF51126">
    <property type="entry name" value="Pectin lyase-like"/>
    <property type="match status" value="3"/>
</dbReference>
<dbReference type="SUPFAM" id="SSF52540">
    <property type="entry name" value="P-loop containing nucleoside triphosphate hydrolases"/>
    <property type="match status" value="1"/>
</dbReference>
<dbReference type="EMBL" id="JAGINT010000002">
    <property type="protein sequence ID" value="MBP2354209.1"/>
    <property type="molecule type" value="Genomic_DNA"/>
</dbReference>
<dbReference type="SMART" id="SM00382">
    <property type="entry name" value="AAA"/>
    <property type="match status" value="1"/>
</dbReference>
<dbReference type="Proteomes" id="UP000755585">
    <property type="component" value="Unassembled WGS sequence"/>
</dbReference>
<evidence type="ECO:0000256" key="1">
    <source>
        <dbReference type="ARBA" id="ARBA00010378"/>
    </source>
</evidence>
<dbReference type="InterPro" id="IPR011050">
    <property type="entry name" value="Pectin_lyase_fold/virulence"/>
</dbReference>
<dbReference type="InterPro" id="IPR012334">
    <property type="entry name" value="Pectin_lyas_fold"/>
</dbReference>
<keyword evidence="3" id="KW-0067">ATP-binding</keyword>
<sequence>MTNRYVTPRGRGGYRRITDALRAAAPGDVIVVSSGSYAEALRLDRSIAIVAEGTVELVGVPGEPAVVAEGLECSLRGLVIRSAGGDAPAVGVAPGAGLLLDDCTVTGGRIHARGNESAAGSSDLTGYGVTTLMLRGSRIEKGRLAALHLSGRVRAKVEDSVIDTIDGIGVVLSGNAFLDASRLRLTATSGYGFRLRGASRLEATDGVVRQTGMAGVLLEDASTAALTDVRIEHAGGPGIHAAGTAKVQLTDCRVRNARASGLVAQDQSDLVAADCAVADAGANALLASDSATATLTGSRFDRSVYSAVHLTGTAVVRLTDCAVREGAEHGLHATASSRVELTRCGVTDVGMTGLSVVDGATVEAVDCRVSGGGTGVHLESSAATGFRASSVSGTVGTAIELAGAGLATVDAVRVSGSKAAGIVVGTGAAAEVSGSAIEDCGGSGLVVWASASPAVRGLRVSGVAKNGIYLAENAAGTYADCDVNGTKYPALHLGKAAAPVFQHLRIRDCVDAVGQEDGAHPTFEDCTVDGVPLAPATPAVAAVGVPEVVVTAGLAESMPPDDETLEDVLAELDEQIGLDRVKRDVQSMVKLMQTVRMRQEAGLPAPPLSRHLVFAGNPGTGKTTVARLYGRVLKALGLLRKGHLVEVDRTALVGEYVGHTGPKTTAAVNQALGGVLFIDEAYSLSPVGIGNDFGAEAIATLVKLMEDHRDDLVVIVAGYVNDMGRFIGSNPGLSSRFTRTLRFEDYTAAELVAIVEHQARGHQYEVTTDARSALSDLFERMPRGEAFGNGRSARQIFQTMTERQAHRLSELTTPTPAQLVSLESGDIPTTFE</sequence>
<evidence type="ECO:0000259" key="4">
    <source>
        <dbReference type="SMART" id="SM00382"/>
    </source>
</evidence>
<name>A0ABS4URG3_9ACTN</name>
<feature type="domain" description="AAA+ ATPase" evidence="4">
    <location>
        <begin position="608"/>
        <end position="747"/>
    </location>
</feature>
<proteinExistence type="inferred from homology"/>
<dbReference type="Gene3D" id="3.40.50.300">
    <property type="entry name" value="P-loop containing nucleotide triphosphate hydrolases"/>
    <property type="match status" value="1"/>
</dbReference>
<dbReference type="InterPro" id="IPR003959">
    <property type="entry name" value="ATPase_AAA_core"/>
</dbReference>
<organism evidence="5 6">
    <name type="scientific">Kribbella aluminosa</name>
    <dbReference type="NCBI Taxonomy" id="416017"/>
    <lineage>
        <taxon>Bacteria</taxon>
        <taxon>Bacillati</taxon>
        <taxon>Actinomycetota</taxon>
        <taxon>Actinomycetes</taxon>
        <taxon>Propionibacteriales</taxon>
        <taxon>Kribbellaceae</taxon>
        <taxon>Kribbella</taxon>
    </lineage>
</organism>
<keyword evidence="2" id="KW-0547">Nucleotide-binding</keyword>
<gene>
    <name evidence="5" type="ORF">JOF29_005319</name>
</gene>
<dbReference type="Pfam" id="PF13229">
    <property type="entry name" value="Beta_helix"/>
    <property type="match status" value="1"/>
</dbReference>
<dbReference type="Gene3D" id="2.160.20.10">
    <property type="entry name" value="Single-stranded right-handed beta-helix, Pectin lyase-like"/>
    <property type="match status" value="2"/>
</dbReference>
<dbReference type="SMART" id="SM00710">
    <property type="entry name" value="PbH1"/>
    <property type="match status" value="12"/>
</dbReference>
<dbReference type="RefSeq" id="WP_209697061.1">
    <property type="nucleotide sequence ID" value="NZ_BAAAVU010000025.1"/>
</dbReference>
<evidence type="ECO:0000313" key="6">
    <source>
        <dbReference type="Proteomes" id="UP000755585"/>
    </source>
</evidence>
<dbReference type="PANTHER" id="PTHR43392">
    <property type="entry name" value="AAA-TYPE ATPASE FAMILY PROTEIN / ANKYRIN REPEAT FAMILY PROTEIN"/>
    <property type="match status" value="1"/>
</dbReference>
<dbReference type="InterPro" id="IPR039448">
    <property type="entry name" value="Beta_helix"/>
</dbReference>
<dbReference type="InterPro" id="IPR050773">
    <property type="entry name" value="CbxX/CfxQ_RuBisCO_ESX"/>
</dbReference>
<evidence type="ECO:0000256" key="3">
    <source>
        <dbReference type="ARBA" id="ARBA00022840"/>
    </source>
</evidence>
<reference evidence="5 6" key="1">
    <citation type="submission" date="2021-03" db="EMBL/GenBank/DDBJ databases">
        <title>Sequencing the genomes of 1000 actinobacteria strains.</title>
        <authorList>
            <person name="Klenk H.-P."/>
        </authorList>
    </citation>
    <scope>NUCLEOTIDE SEQUENCE [LARGE SCALE GENOMIC DNA]</scope>
    <source>
        <strain evidence="5 6">DSM 18824</strain>
    </source>
</reference>
<dbReference type="Pfam" id="PF17866">
    <property type="entry name" value="AAA_lid_6"/>
    <property type="match status" value="1"/>
</dbReference>
<comment type="caution">
    <text evidence="5">The sequence shown here is derived from an EMBL/GenBank/DDBJ whole genome shotgun (WGS) entry which is preliminary data.</text>
</comment>
<dbReference type="InterPro" id="IPR006626">
    <property type="entry name" value="PbH1"/>
</dbReference>
<dbReference type="InterPro" id="IPR003593">
    <property type="entry name" value="AAA+_ATPase"/>
</dbReference>
<dbReference type="Pfam" id="PF00004">
    <property type="entry name" value="AAA"/>
    <property type="match status" value="1"/>
</dbReference>
<dbReference type="InterPro" id="IPR027417">
    <property type="entry name" value="P-loop_NTPase"/>
</dbReference>
<dbReference type="PANTHER" id="PTHR43392:SF2">
    <property type="entry name" value="AAA-TYPE ATPASE FAMILY PROTEIN _ ANKYRIN REPEAT FAMILY PROTEIN"/>
    <property type="match status" value="1"/>
</dbReference>
<dbReference type="Gene3D" id="1.10.8.60">
    <property type="match status" value="1"/>
</dbReference>
<comment type="similarity">
    <text evidence="1">Belongs to the CbxX/CfxQ family.</text>
</comment>
<dbReference type="InterPro" id="IPR000641">
    <property type="entry name" value="CbxX/CfxQ"/>
</dbReference>
<dbReference type="CDD" id="cd00009">
    <property type="entry name" value="AAA"/>
    <property type="match status" value="1"/>
</dbReference>
<protein>
    <submittedName>
        <fullName evidence="5">Nitrous oxidase accessory protein NosD</fullName>
    </submittedName>
</protein>